<keyword evidence="2" id="KW-1185">Reference proteome</keyword>
<organism evidence="1 2">
    <name type="scientific">Pseudodesulfovibrio aespoeensis (strain ATCC 700646 / DSM 10631 / Aspo-2)</name>
    <name type="common">Desulfovibrio aespoeensis</name>
    <dbReference type="NCBI Taxonomy" id="643562"/>
    <lineage>
        <taxon>Bacteria</taxon>
        <taxon>Pseudomonadati</taxon>
        <taxon>Thermodesulfobacteriota</taxon>
        <taxon>Desulfovibrionia</taxon>
        <taxon>Desulfovibrionales</taxon>
        <taxon>Desulfovibrionaceae</taxon>
    </lineage>
</organism>
<dbReference type="STRING" id="643562.Daes_2881"/>
<proteinExistence type="predicted"/>
<sequence>MSIRSRLQHRLNPLHVYCRLRCMGVGHSPAKAVSYCYERMLYRLVLA</sequence>
<accession>E6VY63</accession>
<evidence type="ECO:0000313" key="2">
    <source>
        <dbReference type="Proteomes" id="UP000002191"/>
    </source>
</evidence>
<reference evidence="1 2" key="2">
    <citation type="journal article" date="2014" name="Genome Announc.">
        <title>Complete Genome Sequence of the Subsurface, Mesophilic Sulfate-Reducing Bacterium Desulfovibrio aespoeensis Aspo-2.</title>
        <authorList>
            <person name="Pedersen K."/>
            <person name="Bengtsson A."/>
            <person name="Edlund J."/>
            <person name="Rabe L."/>
            <person name="Hazen T."/>
            <person name="Chakraborty R."/>
            <person name="Goodwin L."/>
            <person name="Shapiro N."/>
        </authorList>
    </citation>
    <scope>NUCLEOTIDE SEQUENCE [LARGE SCALE GENOMIC DNA]</scope>
    <source>
        <strain evidence="2">ATCC 700646 / DSM 10631 / Aspo-2</strain>
    </source>
</reference>
<reference evidence="2" key="1">
    <citation type="submission" date="2010-12" db="EMBL/GenBank/DDBJ databases">
        <title>Complete sequence of Desulfovibrio aespoeensis Aspo-2.</title>
        <authorList>
            <consortium name="US DOE Joint Genome Institute"/>
            <person name="Lucas S."/>
            <person name="Copeland A."/>
            <person name="Lapidus A."/>
            <person name="Cheng J.-F."/>
            <person name="Goodwin L."/>
            <person name="Pitluck S."/>
            <person name="Chertkov O."/>
            <person name="Misra M."/>
            <person name="Detter J.C."/>
            <person name="Han C."/>
            <person name="Tapia R."/>
            <person name="Land M."/>
            <person name="Hauser L."/>
            <person name="Kyrpides N."/>
            <person name="Ivanova N."/>
            <person name="Ovchinnikova G."/>
            <person name="Pedersen K."/>
            <person name="Jagevall S."/>
            <person name="Hazen T."/>
            <person name="Woyke T."/>
        </authorList>
    </citation>
    <scope>NUCLEOTIDE SEQUENCE [LARGE SCALE GENOMIC DNA]</scope>
    <source>
        <strain evidence="2">ATCC 700646 / DSM 10631 / Aspo-2</strain>
    </source>
</reference>
<evidence type="ECO:0000313" key="1">
    <source>
        <dbReference type="EMBL" id="ADU63877.1"/>
    </source>
</evidence>
<dbReference type="HOGENOM" id="CLU_215782_0_0_7"/>
<dbReference type="EMBL" id="CP002431">
    <property type="protein sequence ID" value="ADU63877.1"/>
    <property type="molecule type" value="Genomic_DNA"/>
</dbReference>
<dbReference type="KEGG" id="das:Daes_2881"/>
<protein>
    <submittedName>
        <fullName evidence="1">Uncharacterized protein</fullName>
    </submittedName>
</protein>
<dbReference type="Proteomes" id="UP000002191">
    <property type="component" value="Chromosome"/>
</dbReference>
<name>E6VY63_PSEA9</name>
<gene>
    <name evidence="1" type="ordered locus">Daes_2881</name>
</gene>
<dbReference type="AlphaFoldDB" id="E6VY63"/>